<dbReference type="SUPFAM" id="SSF53254">
    <property type="entry name" value="Phosphoglycerate mutase-like"/>
    <property type="match status" value="1"/>
</dbReference>
<reference evidence="2" key="1">
    <citation type="journal article" date="2019" name="Int. J. Syst. Evol. Microbiol.">
        <title>The Global Catalogue of Microorganisms (GCM) 10K type strain sequencing project: providing services to taxonomists for standard genome sequencing and annotation.</title>
        <authorList>
            <consortium name="The Broad Institute Genomics Platform"/>
            <consortium name="The Broad Institute Genome Sequencing Center for Infectious Disease"/>
            <person name="Wu L."/>
            <person name="Ma J."/>
        </authorList>
    </citation>
    <scope>NUCLEOTIDE SEQUENCE [LARGE SCALE GENOMIC DNA]</scope>
    <source>
        <strain evidence="2">CCUG 55590</strain>
    </source>
</reference>
<sequence length="180" mass="20720">MPTLYLIRHCSATGQEPDAPLTEAGHEQALLLSDFFREIPIDRIISSDYTRAVASVTPLADTHQLSIEREPLLRERILSHEPLEDWLTPLRQSFIDPTFKLPDAESGMEATNRILQVVERAQSQHAATVLVTHGNLLALLLQHLDPQYDFDTWRKMRNPDVYRLDFSDEDSILKHIWINK</sequence>
<dbReference type="Gene3D" id="3.40.50.1240">
    <property type="entry name" value="Phosphoglycerate mutase-like"/>
    <property type="match status" value="1"/>
</dbReference>
<proteinExistence type="predicted"/>
<comment type="caution">
    <text evidence="1">The sequence shown here is derived from an EMBL/GenBank/DDBJ whole genome shotgun (WGS) entry which is preliminary data.</text>
</comment>
<dbReference type="InterPro" id="IPR029033">
    <property type="entry name" value="His_PPase_superfam"/>
</dbReference>
<evidence type="ECO:0000313" key="2">
    <source>
        <dbReference type="Proteomes" id="UP001596439"/>
    </source>
</evidence>
<dbReference type="RefSeq" id="WP_214790024.1">
    <property type="nucleotide sequence ID" value="NZ_JANIEL010000121.1"/>
</dbReference>
<organism evidence="1 2">
    <name type="scientific">Exiguobacterium aestuarii</name>
    <dbReference type="NCBI Taxonomy" id="273527"/>
    <lineage>
        <taxon>Bacteria</taxon>
        <taxon>Bacillati</taxon>
        <taxon>Bacillota</taxon>
        <taxon>Bacilli</taxon>
        <taxon>Bacillales</taxon>
        <taxon>Bacillales Family XII. Incertae Sedis</taxon>
        <taxon>Exiguobacterium</taxon>
    </lineage>
</organism>
<dbReference type="PANTHER" id="PTHR48100">
    <property type="entry name" value="BROAD-SPECIFICITY PHOSPHATASE YOR283W-RELATED"/>
    <property type="match status" value="1"/>
</dbReference>
<dbReference type="EMBL" id="JBHTCE010000002">
    <property type="protein sequence ID" value="MFC7390653.1"/>
    <property type="molecule type" value="Genomic_DNA"/>
</dbReference>
<protein>
    <submittedName>
        <fullName evidence="1">Histidine phosphatase family protein</fullName>
    </submittedName>
</protein>
<dbReference type="InterPro" id="IPR050275">
    <property type="entry name" value="PGM_Phosphatase"/>
</dbReference>
<keyword evidence="2" id="KW-1185">Reference proteome</keyword>
<name>A0ABW2PSV2_9BACL</name>
<dbReference type="SMART" id="SM00855">
    <property type="entry name" value="PGAM"/>
    <property type="match status" value="1"/>
</dbReference>
<gene>
    <name evidence="1" type="ORF">ACFQO8_10920</name>
</gene>
<dbReference type="Proteomes" id="UP001596439">
    <property type="component" value="Unassembled WGS sequence"/>
</dbReference>
<dbReference type="CDD" id="cd07067">
    <property type="entry name" value="HP_PGM_like"/>
    <property type="match status" value="1"/>
</dbReference>
<dbReference type="PANTHER" id="PTHR48100:SF1">
    <property type="entry name" value="HISTIDINE PHOSPHATASE FAMILY PROTEIN-RELATED"/>
    <property type="match status" value="1"/>
</dbReference>
<accession>A0ABW2PSV2</accession>
<dbReference type="Pfam" id="PF00300">
    <property type="entry name" value="His_Phos_1"/>
    <property type="match status" value="1"/>
</dbReference>
<dbReference type="InterPro" id="IPR013078">
    <property type="entry name" value="His_Pase_superF_clade-1"/>
</dbReference>
<evidence type="ECO:0000313" key="1">
    <source>
        <dbReference type="EMBL" id="MFC7390653.1"/>
    </source>
</evidence>